<name>A0AAE4K872_9BURK</name>
<proteinExistence type="predicted"/>
<evidence type="ECO:0000313" key="3">
    <source>
        <dbReference type="EMBL" id="MDT0339339.1"/>
    </source>
</evidence>
<comment type="caution">
    <text evidence="3">The sequence shown here is derived from an EMBL/GenBank/DDBJ whole genome shotgun (WGS) entry which is preliminary data.</text>
</comment>
<feature type="compositionally biased region" description="Basic and acidic residues" evidence="1">
    <location>
        <begin position="84"/>
        <end position="93"/>
    </location>
</feature>
<dbReference type="RefSeq" id="WP_310835947.1">
    <property type="nucleotide sequence ID" value="NZ_JAVLSM010000002.1"/>
</dbReference>
<keyword evidence="2" id="KW-1133">Transmembrane helix</keyword>
<reference evidence="3" key="1">
    <citation type="submission" date="2023-02" db="EMBL/GenBank/DDBJ databases">
        <title>Description of Herbaspirillum huttiense subsp. nephrolepsisexaltata and Herbaspirillum huttiense subsp. lycopersicon.</title>
        <authorList>
            <person name="Poudel M."/>
            <person name="Sharma A."/>
            <person name="Goss E."/>
            <person name="Tapia J.H."/>
            <person name="Harmon C.M."/>
            <person name="Jones J.B."/>
        </authorList>
    </citation>
    <scope>NUCLEOTIDE SEQUENCE</scope>
    <source>
        <strain evidence="3">NC40101</strain>
    </source>
</reference>
<sequence length="120" mass="13593">MTINAPQVEGEVRPRGRSIFDFTINVQSAFGAFAGAAAACALGYFTLVSRVEKLEGKDVVHEDRMSRIEVGMREQRGETNQQLRDIKDGQKEQSNKIDELRNLMIQNSPVGRPDMRRWVK</sequence>
<evidence type="ECO:0000256" key="1">
    <source>
        <dbReference type="SAM" id="MobiDB-lite"/>
    </source>
</evidence>
<organism evidence="3">
    <name type="scientific">Herbaspirillum huttiense subsp. nephrolepidis</name>
    <dbReference type="NCBI Taxonomy" id="3075126"/>
    <lineage>
        <taxon>Bacteria</taxon>
        <taxon>Pseudomonadati</taxon>
        <taxon>Pseudomonadota</taxon>
        <taxon>Betaproteobacteria</taxon>
        <taxon>Burkholderiales</taxon>
        <taxon>Oxalobacteraceae</taxon>
        <taxon>Herbaspirillum</taxon>
    </lineage>
</organism>
<dbReference type="AlphaFoldDB" id="A0AAE4K872"/>
<accession>A0AAE4K872</accession>
<protein>
    <submittedName>
        <fullName evidence="3">Uncharacterized protein</fullName>
    </submittedName>
</protein>
<feature type="transmembrane region" description="Helical" evidence="2">
    <location>
        <begin position="29"/>
        <end position="47"/>
    </location>
</feature>
<evidence type="ECO:0000256" key="2">
    <source>
        <dbReference type="SAM" id="Phobius"/>
    </source>
</evidence>
<keyword evidence="2" id="KW-0472">Membrane</keyword>
<gene>
    <name evidence="3" type="ORF">RJN63_21065</name>
</gene>
<keyword evidence="2" id="KW-0812">Transmembrane</keyword>
<dbReference type="EMBL" id="JAVRAA010000012">
    <property type="protein sequence ID" value="MDT0339339.1"/>
    <property type="molecule type" value="Genomic_DNA"/>
</dbReference>
<feature type="region of interest" description="Disordered" evidence="1">
    <location>
        <begin position="71"/>
        <end position="93"/>
    </location>
</feature>